<dbReference type="Proteomes" id="UP001432322">
    <property type="component" value="Unassembled WGS sequence"/>
</dbReference>
<evidence type="ECO:0000313" key="1">
    <source>
        <dbReference type="EMBL" id="GMT29552.1"/>
    </source>
</evidence>
<reference evidence="1" key="1">
    <citation type="submission" date="2023-10" db="EMBL/GenBank/DDBJ databases">
        <title>Genome assembly of Pristionchus species.</title>
        <authorList>
            <person name="Yoshida K."/>
            <person name="Sommer R.J."/>
        </authorList>
    </citation>
    <scope>NUCLEOTIDE SEQUENCE</scope>
    <source>
        <strain evidence="1">RS5133</strain>
    </source>
</reference>
<proteinExistence type="predicted"/>
<comment type="caution">
    <text evidence="1">The sequence shown here is derived from an EMBL/GenBank/DDBJ whole genome shotgun (WGS) entry which is preliminary data.</text>
</comment>
<feature type="non-terminal residue" evidence="1">
    <location>
        <position position="1"/>
    </location>
</feature>
<keyword evidence="2" id="KW-1185">Reference proteome</keyword>
<dbReference type="AlphaFoldDB" id="A0AAV5WEW6"/>
<name>A0AAV5WEW6_9BILA</name>
<dbReference type="EMBL" id="BTSY01000005">
    <property type="protein sequence ID" value="GMT29552.1"/>
    <property type="molecule type" value="Genomic_DNA"/>
</dbReference>
<gene>
    <name evidence="1" type="ORF">PFISCL1PPCAC_20849</name>
</gene>
<accession>A0AAV5WEW6</accession>
<evidence type="ECO:0000313" key="2">
    <source>
        <dbReference type="Proteomes" id="UP001432322"/>
    </source>
</evidence>
<protein>
    <submittedName>
        <fullName evidence="1">Uncharacterized protein</fullName>
    </submittedName>
</protein>
<organism evidence="1 2">
    <name type="scientific">Pristionchus fissidentatus</name>
    <dbReference type="NCBI Taxonomy" id="1538716"/>
    <lineage>
        <taxon>Eukaryota</taxon>
        <taxon>Metazoa</taxon>
        <taxon>Ecdysozoa</taxon>
        <taxon>Nematoda</taxon>
        <taxon>Chromadorea</taxon>
        <taxon>Rhabditida</taxon>
        <taxon>Rhabditina</taxon>
        <taxon>Diplogasteromorpha</taxon>
        <taxon>Diplogasteroidea</taxon>
        <taxon>Neodiplogasteridae</taxon>
        <taxon>Pristionchus</taxon>
    </lineage>
</organism>
<sequence length="112" mass="13291">HQILHVIRPVNIFLLLFQLDFLRRRGTRLIERNSLVRKQFEGELSLGSERCWTFVVIINLINDASFSDCRTFNYQVLSRLDRIKSIHIDWKTLKKYVSLKNTDGNSSKRNAR</sequence>